<protein>
    <submittedName>
        <fullName evidence="1">Integrator complex subunit 1 isoform X1</fullName>
    </submittedName>
</protein>
<dbReference type="AlphaFoldDB" id="A0ABD2CSV9"/>
<proteinExistence type="predicted"/>
<dbReference type="Proteomes" id="UP001607303">
    <property type="component" value="Unassembled WGS sequence"/>
</dbReference>
<reference evidence="1 2" key="1">
    <citation type="journal article" date="2024" name="Ann. Entomol. Soc. Am.">
        <title>Genomic analyses of the southern and eastern yellowjacket wasps (Hymenoptera: Vespidae) reveal evolutionary signatures of social life.</title>
        <authorList>
            <person name="Catto M.A."/>
            <person name="Caine P.B."/>
            <person name="Orr S.E."/>
            <person name="Hunt B.G."/>
            <person name="Goodisman M.A.D."/>
        </authorList>
    </citation>
    <scope>NUCLEOTIDE SEQUENCE [LARGE SCALE GENOMIC DNA]</scope>
    <source>
        <strain evidence="1">232</strain>
        <tissue evidence="1">Head and thorax</tissue>
    </source>
</reference>
<keyword evidence="2" id="KW-1185">Reference proteome</keyword>
<gene>
    <name evidence="1" type="ORF">V1477_003754</name>
</gene>
<sequence length="196" mass="21942">MDRGKSISRGAKNKIAQHPSDLFAYGSKSFLWKNTDAKRSDFINPKSIGTASIYGNCNISSKNKIMQKGTNTRISSIINSRKERKLSQHINDQRLPFFSKEAWKVVATETDPTDFVALVLQAIDNDEGDKVIGIMCATIETFKKERLKPEALPKFVHQIFSNDRIFHTLSPLSKTGHAHNFRSKGNPIVPVLAANI</sequence>
<accession>A0ABD2CSV9</accession>
<evidence type="ECO:0000313" key="2">
    <source>
        <dbReference type="Proteomes" id="UP001607303"/>
    </source>
</evidence>
<name>A0ABD2CSV9_VESMC</name>
<organism evidence="1 2">
    <name type="scientific">Vespula maculifrons</name>
    <name type="common">Eastern yellow jacket</name>
    <name type="synonym">Wasp</name>
    <dbReference type="NCBI Taxonomy" id="7453"/>
    <lineage>
        <taxon>Eukaryota</taxon>
        <taxon>Metazoa</taxon>
        <taxon>Ecdysozoa</taxon>
        <taxon>Arthropoda</taxon>
        <taxon>Hexapoda</taxon>
        <taxon>Insecta</taxon>
        <taxon>Pterygota</taxon>
        <taxon>Neoptera</taxon>
        <taxon>Endopterygota</taxon>
        <taxon>Hymenoptera</taxon>
        <taxon>Apocrita</taxon>
        <taxon>Aculeata</taxon>
        <taxon>Vespoidea</taxon>
        <taxon>Vespidae</taxon>
        <taxon>Vespinae</taxon>
        <taxon>Vespula</taxon>
    </lineage>
</organism>
<dbReference type="EMBL" id="JAYRBN010000034">
    <property type="protein sequence ID" value="KAL2747859.1"/>
    <property type="molecule type" value="Genomic_DNA"/>
</dbReference>
<comment type="caution">
    <text evidence="1">The sequence shown here is derived from an EMBL/GenBank/DDBJ whole genome shotgun (WGS) entry which is preliminary data.</text>
</comment>
<evidence type="ECO:0000313" key="1">
    <source>
        <dbReference type="EMBL" id="KAL2747859.1"/>
    </source>
</evidence>